<name>A0AAE3XDD5_9DEIO</name>
<dbReference type="Proteomes" id="UP001185331">
    <property type="component" value="Unassembled WGS sequence"/>
</dbReference>
<feature type="chain" id="PRO_5042274516" evidence="1">
    <location>
        <begin position="17"/>
        <end position="151"/>
    </location>
</feature>
<dbReference type="EMBL" id="JAVDQK010000005">
    <property type="protein sequence ID" value="MDR6218971.1"/>
    <property type="molecule type" value="Genomic_DNA"/>
</dbReference>
<organism evidence="2 3">
    <name type="scientific">Deinococcus soli</name>
    <name type="common">ex Cha et al. 2016</name>
    <dbReference type="NCBI Taxonomy" id="1309411"/>
    <lineage>
        <taxon>Bacteria</taxon>
        <taxon>Thermotogati</taxon>
        <taxon>Deinococcota</taxon>
        <taxon>Deinococci</taxon>
        <taxon>Deinococcales</taxon>
        <taxon>Deinococcaceae</taxon>
        <taxon>Deinococcus</taxon>
    </lineage>
</organism>
<sequence length="151" mass="16157">MRALLTLAALSSAALASTSSVDFHLDRITVIQQSGLPTEVRERNPKQVHPGDLLEQVATARNASSSPLRDVRVTVPVPKGTTFHSGDLTGSVISADGGKTFAAAPLKETVTEGGQTVTRVIPPNRYTHVRYLIPLIPAKSFATRAYRVTVK</sequence>
<evidence type="ECO:0000313" key="3">
    <source>
        <dbReference type="Proteomes" id="UP001185331"/>
    </source>
</evidence>
<keyword evidence="1" id="KW-0732">Signal</keyword>
<accession>A0AAE3XDD5</accession>
<dbReference type="AlphaFoldDB" id="A0AAE3XDD5"/>
<dbReference type="RefSeq" id="WP_309853881.1">
    <property type="nucleotide sequence ID" value="NZ_JAVDQJ010000004.1"/>
</dbReference>
<dbReference type="SUPFAM" id="SSF49348">
    <property type="entry name" value="Clathrin adaptor appendage domain"/>
    <property type="match status" value="1"/>
</dbReference>
<feature type="signal peptide" evidence="1">
    <location>
        <begin position="1"/>
        <end position="16"/>
    </location>
</feature>
<dbReference type="InterPro" id="IPR013041">
    <property type="entry name" value="Clathrin_app_Ig-like_sf"/>
</dbReference>
<reference evidence="2" key="1">
    <citation type="submission" date="2023-07" db="EMBL/GenBank/DDBJ databases">
        <title>Sorghum-associated microbial communities from plants grown in Nebraska, USA.</title>
        <authorList>
            <person name="Schachtman D."/>
        </authorList>
    </citation>
    <scope>NUCLEOTIDE SEQUENCE</scope>
    <source>
        <strain evidence="2">BE330</strain>
    </source>
</reference>
<comment type="caution">
    <text evidence="2">The sequence shown here is derived from an EMBL/GenBank/DDBJ whole genome shotgun (WGS) entry which is preliminary data.</text>
</comment>
<protein>
    <submittedName>
        <fullName evidence="2">Repeat protein (TIGR01451 family)</fullName>
    </submittedName>
</protein>
<proteinExistence type="predicted"/>
<gene>
    <name evidence="2" type="ORF">J2Y00_002568</name>
</gene>
<evidence type="ECO:0000313" key="2">
    <source>
        <dbReference type="EMBL" id="MDR6218971.1"/>
    </source>
</evidence>
<evidence type="ECO:0000256" key="1">
    <source>
        <dbReference type="SAM" id="SignalP"/>
    </source>
</evidence>